<dbReference type="KEGG" id="talb:FTW19_08200"/>
<name>A0A5B9E7D3_9BACT</name>
<organism evidence="1 2">
    <name type="scientific">Terriglobus albidus</name>
    <dbReference type="NCBI Taxonomy" id="1592106"/>
    <lineage>
        <taxon>Bacteria</taxon>
        <taxon>Pseudomonadati</taxon>
        <taxon>Acidobacteriota</taxon>
        <taxon>Terriglobia</taxon>
        <taxon>Terriglobales</taxon>
        <taxon>Acidobacteriaceae</taxon>
        <taxon>Terriglobus</taxon>
    </lineage>
</organism>
<dbReference type="Proteomes" id="UP000321820">
    <property type="component" value="Chromosome"/>
</dbReference>
<proteinExistence type="predicted"/>
<gene>
    <name evidence="1" type="ORF">FTW19_08200</name>
</gene>
<evidence type="ECO:0000313" key="2">
    <source>
        <dbReference type="Proteomes" id="UP000321820"/>
    </source>
</evidence>
<dbReference type="EMBL" id="CP042806">
    <property type="protein sequence ID" value="QEE27978.1"/>
    <property type="molecule type" value="Genomic_DNA"/>
</dbReference>
<accession>A0A5B9E7D3</accession>
<evidence type="ECO:0000313" key="1">
    <source>
        <dbReference type="EMBL" id="QEE27978.1"/>
    </source>
</evidence>
<reference evidence="1 2" key="1">
    <citation type="submission" date="2019-08" db="EMBL/GenBank/DDBJ databases">
        <title>Complete genome sequence of Terriglobus albidus strain ORNL.</title>
        <authorList>
            <person name="Podar M."/>
        </authorList>
    </citation>
    <scope>NUCLEOTIDE SEQUENCE [LARGE SCALE GENOMIC DNA]</scope>
    <source>
        <strain evidence="1 2">ORNL</strain>
    </source>
</reference>
<keyword evidence="2" id="KW-1185">Reference proteome</keyword>
<dbReference type="AlphaFoldDB" id="A0A5B9E7D3"/>
<sequence>MRISHFSKMPAQPIDGYEADPIMAGPHMQLRQEQGTPNAVGSTDGDNSALRYSRGYYLHVSAVRQASAGVPIDQMKAVEVAAWLHLARPSRAKVRNVYSVLFTHACPNTQNISQVCPNASLVLLEGVTYFAPIQRPEQFNTVVPSFLRGL</sequence>
<protein>
    <submittedName>
        <fullName evidence="1">Uncharacterized protein</fullName>
    </submittedName>
</protein>
<dbReference type="RefSeq" id="WP_147647168.1">
    <property type="nucleotide sequence ID" value="NZ_CP042806.1"/>
</dbReference>